<keyword evidence="2" id="KW-1185">Reference proteome</keyword>
<protein>
    <submittedName>
        <fullName evidence="1">Uncharacterized protein</fullName>
    </submittedName>
</protein>
<dbReference type="EMBL" id="CAJVCH010104269">
    <property type="protein sequence ID" value="CAG7723963.1"/>
    <property type="molecule type" value="Genomic_DNA"/>
</dbReference>
<name>A0A8J2NYN9_9HEXA</name>
<sequence length="44" mass="5212">SDVQQLSSIRSSHTSAEQHYLVFTSTLHRRYHNTYITTPWVLHI</sequence>
<gene>
    <name evidence="1" type="ORF">AFUS01_LOCUS13016</name>
</gene>
<evidence type="ECO:0000313" key="2">
    <source>
        <dbReference type="Proteomes" id="UP000708208"/>
    </source>
</evidence>
<dbReference type="AlphaFoldDB" id="A0A8J2NYN9"/>
<evidence type="ECO:0000313" key="1">
    <source>
        <dbReference type="EMBL" id="CAG7723963.1"/>
    </source>
</evidence>
<dbReference type="Proteomes" id="UP000708208">
    <property type="component" value="Unassembled WGS sequence"/>
</dbReference>
<accession>A0A8J2NYN9</accession>
<reference evidence="1" key="1">
    <citation type="submission" date="2021-06" db="EMBL/GenBank/DDBJ databases">
        <authorList>
            <person name="Hodson N. C."/>
            <person name="Mongue J. A."/>
            <person name="Jaron S. K."/>
        </authorList>
    </citation>
    <scope>NUCLEOTIDE SEQUENCE</scope>
</reference>
<comment type="caution">
    <text evidence="1">The sequence shown here is derived from an EMBL/GenBank/DDBJ whole genome shotgun (WGS) entry which is preliminary data.</text>
</comment>
<proteinExistence type="predicted"/>
<feature type="non-terminal residue" evidence="1">
    <location>
        <position position="1"/>
    </location>
</feature>
<organism evidence="1 2">
    <name type="scientific">Allacma fusca</name>
    <dbReference type="NCBI Taxonomy" id="39272"/>
    <lineage>
        <taxon>Eukaryota</taxon>
        <taxon>Metazoa</taxon>
        <taxon>Ecdysozoa</taxon>
        <taxon>Arthropoda</taxon>
        <taxon>Hexapoda</taxon>
        <taxon>Collembola</taxon>
        <taxon>Symphypleona</taxon>
        <taxon>Sminthuridae</taxon>
        <taxon>Allacma</taxon>
    </lineage>
</organism>